<evidence type="ECO:0008006" key="4">
    <source>
        <dbReference type="Google" id="ProtNLM"/>
    </source>
</evidence>
<gene>
    <name evidence="2" type="ORF">HHU12_31365</name>
</gene>
<dbReference type="Proteomes" id="UP000576082">
    <property type="component" value="Unassembled WGS sequence"/>
</dbReference>
<evidence type="ECO:0000313" key="3">
    <source>
        <dbReference type="Proteomes" id="UP000576082"/>
    </source>
</evidence>
<name>A0A7X9S189_9BACT</name>
<organism evidence="2 3">
    <name type="scientific">Flammeovirga aprica JL-4</name>
    <dbReference type="NCBI Taxonomy" id="694437"/>
    <lineage>
        <taxon>Bacteria</taxon>
        <taxon>Pseudomonadati</taxon>
        <taxon>Bacteroidota</taxon>
        <taxon>Cytophagia</taxon>
        <taxon>Cytophagales</taxon>
        <taxon>Flammeovirgaceae</taxon>
        <taxon>Flammeovirga</taxon>
    </lineage>
</organism>
<evidence type="ECO:0000256" key="1">
    <source>
        <dbReference type="SAM" id="Coils"/>
    </source>
</evidence>
<dbReference type="RefSeq" id="WP_169660690.1">
    <property type="nucleotide sequence ID" value="NZ_JABANE010000168.1"/>
</dbReference>
<evidence type="ECO:0000313" key="2">
    <source>
        <dbReference type="EMBL" id="NME72503.1"/>
    </source>
</evidence>
<protein>
    <recommendedName>
        <fullName evidence="4">Chromosome segregation protein SMC</fullName>
    </recommendedName>
</protein>
<dbReference type="AlphaFoldDB" id="A0A7X9S189"/>
<comment type="caution">
    <text evidence="2">The sequence shown here is derived from an EMBL/GenBank/DDBJ whole genome shotgun (WGS) entry which is preliminary data.</text>
</comment>
<keyword evidence="3" id="KW-1185">Reference proteome</keyword>
<dbReference type="EMBL" id="JABANE010000168">
    <property type="protein sequence ID" value="NME72503.1"/>
    <property type="molecule type" value="Genomic_DNA"/>
</dbReference>
<accession>A0A7X9S189</accession>
<sequence length="284" mass="32934">MLNLLQLYLRSDNTSHLQDRVQSKNVELVLTYTKLDSISTELNKQIQILDLMNEDIDSLTRIKNSLEKEKKELRSIQLIEENRYNQIKSKVSVYEGILKRRDLQITSLKDVNDSLSSENQYLVQQKTTLTTQIDSLQEHQGELEQLIDDAKALRAYNITIWGGNRSNKLKEGVSFKRKSTSQVAIRFKLSPNNLIKEQDKDIFLCLIDEEGATIYNPDNQIKFFRLKGSDENRFYTSKKTLNYQNDLQNVELVYESENLLNKGNYSVNLYCDGELLGKSSFSIL</sequence>
<keyword evidence="1" id="KW-0175">Coiled coil</keyword>
<feature type="coiled-coil region" evidence="1">
    <location>
        <begin position="49"/>
        <end position="76"/>
    </location>
</feature>
<proteinExistence type="predicted"/>
<reference evidence="2 3" key="1">
    <citation type="submission" date="2020-04" db="EMBL/GenBank/DDBJ databases">
        <title>Flammeovirga sp. SR4, a novel species isolated from seawater.</title>
        <authorList>
            <person name="Wang X."/>
        </authorList>
    </citation>
    <scope>NUCLEOTIDE SEQUENCE [LARGE SCALE GENOMIC DNA]</scope>
    <source>
        <strain evidence="2 3">ATCC 23126</strain>
    </source>
</reference>